<keyword evidence="2" id="KW-1185">Reference proteome</keyword>
<accession>A0ABN9LA62</accession>
<reference evidence="1" key="1">
    <citation type="submission" date="2023-07" db="EMBL/GenBank/DDBJ databases">
        <authorList>
            <person name="Stuckert A."/>
        </authorList>
    </citation>
    <scope>NUCLEOTIDE SEQUENCE</scope>
</reference>
<dbReference type="Pfam" id="PF15478">
    <property type="entry name" value="LKAAEAR"/>
    <property type="match status" value="1"/>
</dbReference>
<dbReference type="PANTHER" id="PTHR35665">
    <property type="entry name" value="PROTEIN LKAAEAR1"/>
    <property type="match status" value="1"/>
</dbReference>
<dbReference type="EMBL" id="CAUEEQ010011015">
    <property type="protein sequence ID" value="CAJ0934898.1"/>
    <property type="molecule type" value="Genomic_DNA"/>
</dbReference>
<protein>
    <submittedName>
        <fullName evidence="1">Uncharacterized protein</fullName>
    </submittedName>
</protein>
<sequence>MHRWEQKLAATLRASGQLRWTLEDFFLSSEIKKSEFILMASGNGKPGLQVKKVSGHGDIKKMDPMQKARYMAYEQPSKAIAASLVMTQNRLKEHALKTVSGPKQQVLDPEQERQKKVVGQLKAAEARNRIRLLRIRFQCNRAQEINNLISCQSTARDAIRLEVFLPPRPHAVKSCDPLRRLERERVESLLEDDEGLMTSRIP</sequence>
<proteinExistence type="predicted"/>
<dbReference type="InterPro" id="IPR029152">
    <property type="entry name" value="LKAAEAR1"/>
</dbReference>
<name>A0ABN9LA62_9NEOB</name>
<organism evidence="1 2">
    <name type="scientific">Ranitomeya imitator</name>
    <name type="common">mimic poison frog</name>
    <dbReference type="NCBI Taxonomy" id="111125"/>
    <lineage>
        <taxon>Eukaryota</taxon>
        <taxon>Metazoa</taxon>
        <taxon>Chordata</taxon>
        <taxon>Craniata</taxon>
        <taxon>Vertebrata</taxon>
        <taxon>Euteleostomi</taxon>
        <taxon>Amphibia</taxon>
        <taxon>Batrachia</taxon>
        <taxon>Anura</taxon>
        <taxon>Neobatrachia</taxon>
        <taxon>Hyloidea</taxon>
        <taxon>Dendrobatidae</taxon>
        <taxon>Dendrobatinae</taxon>
        <taxon>Ranitomeya</taxon>
    </lineage>
</organism>
<gene>
    <name evidence="1" type="ORF">RIMI_LOCUS6171788</name>
</gene>
<evidence type="ECO:0000313" key="2">
    <source>
        <dbReference type="Proteomes" id="UP001176940"/>
    </source>
</evidence>
<evidence type="ECO:0000313" key="1">
    <source>
        <dbReference type="EMBL" id="CAJ0934898.1"/>
    </source>
</evidence>
<comment type="caution">
    <text evidence="1">The sequence shown here is derived from an EMBL/GenBank/DDBJ whole genome shotgun (WGS) entry which is preliminary data.</text>
</comment>
<dbReference type="Proteomes" id="UP001176940">
    <property type="component" value="Unassembled WGS sequence"/>
</dbReference>
<dbReference type="PANTHER" id="PTHR35665:SF1">
    <property type="entry name" value="PROTEIN LKAAEAR1"/>
    <property type="match status" value="1"/>
</dbReference>